<comment type="caution">
    <text evidence="7">The sequence shown here is derived from an EMBL/GenBank/DDBJ whole genome shotgun (WGS) entry which is preliminary data.</text>
</comment>
<keyword evidence="3 4" id="KW-0326">Glycosidase</keyword>
<proteinExistence type="inferred from homology"/>
<dbReference type="PRINTS" id="PR00739">
    <property type="entry name" value="GLHYDRLASE26"/>
</dbReference>
<evidence type="ECO:0000256" key="1">
    <source>
        <dbReference type="ARBA" id="ARBA00007754"/>
    </source>
</evidence>
<dbReference type="InterPro" id="IPR022790">
    <property type="entry name" value="GH26_dom"/>
</dbReference>
<dbReference type="GO" id="GO:0006080">
    <property type="term" value="P:substituted mannan metabolic process"/>
    <property type="evidence" value="ECO:0007669"/>
    <property type="project" value="InterPro"/>
</dbReference>
<evidence type="ECO:0000256" key="5">
    <source>
        <dbReference type="SAM" id="MobiDB-lite"/>
    </source>
</evidence>
<dbReference type="SUPFAM" id="SSF51445">
    <property type="entry name" value="(Trans)glycosidases"/>
    <property type="match status" value="1"/>
</dbReference>
<keyword evidence="2 4" id="KW-0378">Hydrolase</keyword>
<dbReference type="PANTHER" id="PTHR40079">
    <property type="entry name" value="MANNAN ENDO-1,4-BETA-MANNOSIDASE E-RELATED"/>
    <property type="match status" value="1"/>
</dbReference>
<evidence type="ECO:0000256" key="2">
    <source>
        <dbReference type="ARBA" id="ARBA00022801"/>
    </source>
</evidence>
<reference evidence="7 8" key="1">
    <citation type="submission" date="2020-07" db="EMBL/GenBank/DDBJ databases">
        <title>Sequencing the genomes of 1000 actinobacteria strains.</title>
        <authorList>
            <person name="Klenk H.-P."/>
        </authorList>
    </citation>
    <scope>NUCLEOTIDE SEQUENCE [LARGE SCALE GENOMIC DNA]</scope>
    <source>
        <strain evidence="7 8">DSM 18248</strain>
    </source>
</reference>
<gene>
    <name evidence="7" type="ORF">BKA05_003631</name>
</gene>
<protein>
    <recommendedName>
        <fullName evidence="6">GH26 domain-containing protein</fullName>
    </recommendedName>
</protein>
<dbReference type="Proteomes" id="UP000537326">
    <property type="component" value="Unassembled WGS sequence"/>
</dbReference>
<evidence type="ECO:0000259" key="6">
    <source>
        <dbReference type="PROSITE" id="PS51764"/>
    </source>
</evidence>
<dbReference type="Pfam" id="PF02156">
    <property type="entry name" value="Glyco_hydro_26"/>
    <property type="match status" value="1"/>
</dbReference>
<dbReference type="AlphaFoldDB" id="A0A7Z0C6G1"/>
<dbReference type="Gene3D" id="3.20.20.80">
    <property type="entry name" value="Glycosidases"/>
    <property type="match status" value="1"/>
</dbReference>
<evidence type="ECO:0000313" key="7">
    <source>
        <dbReference type="EMBL" id="NYI12116.1"/>
    </source>
</evidence>
<dbReference type="GO" id="GO:0016985">
    <property type="term" value="F:mannan endo-1,4-beta-mannosidase activity"/>
    <property type="evidence" value="ECO:0007669"/>
    <property type="project" value="InterPro"/>
</dbReference>
<evidence type="ECO:0000256" key="4">
    <source>
        <dbReference type="PROSITE-ProRule" id="PRU01100"/>
    </source>
</evidence>
<comment type="similarity">
    <text evidence="1 4">Belongs to the glycosyl hydrolase 26 family.</text>
</comment>
<dbReference type="PROSITE" id="PS51764">
    <property type="entry name" value="GH26"/>
    <property type="match status" value="1"/>
</dbReference>
<dbReference type="RefSeq" id="WP_179532708.1">
    <property type="nucleotide sequence ID" value="NZ_BAAAPP010000001.1"/>
</dbReference>
<name>A0A7Z0C6G1_9ACTN</name>
<feature type="domain" description="GH26" evidence="6">
    <location>
        <begin position="97"/>
        <end position="400"/>
    </location>
</feature>
<feature type="region of interest" description="Disordered" evidence="5">
    <location>
        <begin position="44"/>
        <end position="95"/>
    </location>
</feature>
<sequence>MTGESRRSRRAAATFALAVALVATGAFHMLLVTTDLDGAFAGTRDTAEASPDAGPTPQPTPPSTPGALPLDPPPSTADPTPTEPVRTCRPRTEPVDPEADAAALCLAETLDRWLADGVTAVGQQVNISSDSWDEPLWRLEPQRPAVVGFDLDELVAAARRGTDWTEDLALMAADGVVLTASWHAPNPFSGGDSFDRSGADRLDVLLKQDSVPARRFDEEWAEVLDALARLQEQGAAVLVRPLHEAGGSWFWWGRPDPSTYRALFAHLQQRAADAGVHNLLWSYGAAVRTWEGVDEPLSLLPDRVDLVGLDTYDCESPHPDCGGRDADELARDEVDLTGYAELVAAAPRAALTEVGPAHSPDGTWDPAVITRTLAEQGLPAAYALLWFDDSFGRKQVSSLKGGQAWLQSCPDALCPVGAAG</sequence>
<dbReference type="InterPro" id="IPR000805">
    <property type="entry name" value="Glyco_hydro_26"/>
</dbReference>
<dbReference type="PANTHER" id="PTHR40079:SF4">
    <property type="entry name" value="GH26 DOMAIN-CONTAINING PROTEIN-RELATED"/>
    <property type="match status" value="1"/>
</dbReference>
<feature type="active site" description="Nucleophile" evidence="4">
    <location>
        <position position="353"/>
    </location>
</feature>
<accession>A0A7Z0C6G1</accession>
<feature type="compositionally biased region" description="Pro residues" evidence="5">
    <location>
        <begin position="54"/>
        <end position="76"/>
    </location>
</feature>
<feature type="active site" description="Proton donor" evidence="4">
    <location>
        <position position="244"/>
    </location>
</feature>
<evidence type="ECO:0000313" key="8">
    <source>
        <dbReference type="Proteomes" id="UP000537326"/>
    </source>
</evidence>
<keyword evidence="8" id="KW-1185">Reference proteome</keyword>
<dbReference type="EMBL" id="JACBZI010000001">
    <property type="protein sequence ID" value="NYI12116.1"/>
    <property type="molecule type" value="Genomic_DNA"/>
</dbReference>
<organism evidence="7 8">
    <name type="scientific">Nocardioides marinus</name>
    <dbReference type="NCBI Taxonomy" id="374514"/>
    <lineage>
        <taxon>Bacteria</taxon>
        <taxon>Bacillati</taxon>
        <taxon>Actinomycetota</taxon>
        <taxon>Actinomycetes</taxon>
        <taxon>Propionibacteriales</taxon>
        <taxon>Nocardioidaceae</taxon>
        <taxon>Nocardioides</taxon>
    </lineage>
</organism>
<dbReference type="InterPro" id="IPR017853">
    <property type="entry name" value="GH"/>
</dbReference>
<evidence type="ECO:0000256" key="3">
    <source>
        <dbReference type="ARBA" id="ARBA00023295"/>
    </source>
</evidence>